<keyword evidence="3 6" id="KW-0560">Oxidoreductase</keyword>
<feature type="domain" description="Luciferase-like" evidence="5">
    <location>
        <begin position="1"/>
        <end position="301"/>
    </location>
</feature>
<keyword evidence="4" id="KW-0503">Monooxygenase</keyword>
<dbReference type="RefSeq" id="WP_114810364.1">
    <property type="nucleotide sequence ID" value="NZ_CP139965.1"/>
</dbReference>
<dbReference type="EC" id="1.-.-.-" evidence="6"/>
<dbReference type="InterPro" id="IPR036661">
    <property type="entry name" value="Luciferase-like_sf"/>
</dbReference>
<evidence type="ECO:0000259" key="5">
    <source>
        <dbReference type="Pfam" id="PF00296"/>
    </source>
</evidence>
<reference evidence="6 7" key="1">
    <citation type="submission" date="2023-12" db="EMBL/GenBank/DDBJ databases">
        <title>Genome sequencing and assembly of bacterial species from a model synthetic community.</title>
        <authorList>
            <person name="Hogle S.L."/>
        </authorList>
    </citation>
    <scope>NUCLEOTIDE SEQUENCE [LARGE SCALE GENOMIC DNA]</scope>
    <source>
        <strain evidence="6 7">HAMBI 2494</strain>
    </source>
</reference>
<proteinExistence type="inferred from homology"/>
<dbReference type="SUPFAM" id="SSF51679">
    <property type="entry name" value="Bacterial luciferase-like"/>
    <property type="match status" value="1"/>
</dbReference>
<evidence type="ECO:0000256" key="3">
    <source>
        <dbReference type="ARBA" id="ARBA00023002"/>
    </source>
</evidence>
<dbReference type="PANTHER" id="PTHR30137">
    <property type="entry name" value="LUCIFERASE-LIKE MONOOXYGENASE"/>
    <property type="match status" value="1"/>
</dbReference>
<evidence type="ECO:0000313" key="7">
    <source>
        <dbReference type="Proteomes" id="UP001325479"/>
    </source>
</evidence>
<dbReference type="InterPro" id="IPR050766">
    <property type="entry name" value="Bact_Lucif_Oxidored"/>
</dbReference>
<name>A0ABZ0WT74_9BURK</name>
<dbReference type="Gene3D" id="3.20.20.30">
    <property type="entry name" value="Luciferase-like domain"/>
    <property type="match status" value="1"/>
</dbReference>
<dbReference type="Pfam" id="PF00296">
    <property type="entry name" value="Bac_luciferase"/>
    <property type="match status" value="1"/>
</dbReference>
<gene>
    <name evidence="6" type="ORF">U0042_13390</name>
</gene>
<sequence>MKFGIFDQNDRSGRPLAQQYEERLQLAELFDANGFYCYHTSEHHATPLSMTPSQNVLMSAIAQRTRHLRLCPLVYLLPIHHPVRLAEEICMLDHLSQGRFQFGIGRGASPHELAAMGIDAANAGKMYAESFDVIERFFASDRLNFAGQFWQFDDVPVEIKPLQYPHPPVWYALASPDSTVWPAQRGINIVCGGPVERIRAVTDRYREEWSKTHDGHDQLPLIGVNRYIIVADTDEAALEIGRKAWPTFFSNFIRLWRKHGTEPVNAKLPPDFDSLLASRHAVVGSPETVTKELASQIADGGLNYLIGSYVFGDMAHSDVVKSVKLFSDHVMPHLKDLGQAAFRPVLEETQRV</sequence>
<keyword evidence="2" id="KW-0285">Flavoprotein</keyword>
<evidence type="ECO:0000256" key="4">
    <source>
        <dbReference type="ARBA" id="ARBA00023033"/>
    </source>
</evidence>
<dbReference type="InterPro" id="IPR011251">
    <property type="entry name" value="Luciferase-like_dom"/>
</dbReference>
<comment type="similarity">
    <text evidence="1">Belongs to the bacterial luciferase oxidoreductase family.</text>
</comment>
<evidence type="ECO:0000313" key="6">
    <source>
        <dbReference type="EMBL" id="WQD80589.1"/>
    </source>
</evidence>
<dbReference type="GO" id="GO:0016491">
    <property type="term" value="F:oxidoreductase activity"/>
    <property type="evidence" value="ECO:0007669"/>
    <property type="project" value="UniProtKB-KW"/>
</dbReference>
<dbReference type="PANTHER" id="PTHR30137:SF16">
    <property type="entry name" value="BLL0895 PROTEIN"/>
    <property type="match status" value="1"/>
</dbReference>
<dbReference type="Proteomes" id="UP001325479">
    <property type="component" value="Chromosome"/>
</dbReference>
<protein>
    <submittedName>
        <fullName evidence="6">LLM class flavin-dependent oxidoreductase</fullName>
        <ecNumber evidence="6">1.-.-.-</ecNumber>
    </submittedName>
</protein>
<accession>A0ABZ0WT74</accession>
<keyword evidence="7" id="KW-1185">Reference proteome</keyword>
<dbReference type="EMBL" id="CP139965">
    <property type="protein sequence ID" value="WQD80589.1"/>
    <property type="molecule type" value="Genomic_DNA"/>
</dbReference>
<evidence type="ECO:0000256" key="1">
    <source>
        <dbReference type="ARBA" id="ARBA00010426"/>
    </source>
</evidence>
<evidence type="ECO:0000256" key="2">
    <source>
        <dbReference type="ARBA" id="ARBA00022630"/>
    </source>
</evidence>
<organism evidence="6 7">
    <name type="scientific">Paraburkholderia kururiensis</name>
    <dbReference type="NCBI Taxonomy" id="984307"/>
    <lineage>
        <taxon>Bacteria</taxon>
        <taxon>Pseudomonadati</taxon>
        <taxon>Pseudomonadota</taxon>
        <taxon>Betaproteobacteria</taxon>
        <taxon>Burkholderiales</taxon>
        <taxon>Burkholderiaceae</taxon>
        <taxon>Paraburkholderia</taxon>
    </lineage>
</organism>